<reference evidence="2 3" key="1">
    <citation type="submission" date="2024-03" db="EMBL/GenBank/DDBJ databases">
        <title>Cross-transmission of Acinetobacter junii carrying blaOXA-58 in a neonatal intensive care unit.</title>
        <authorList>
            <person name="Bour M."/>
            <person name="Potron A."/>
            <person name="Lecointe D."/>
        </authorList>
    </citation>
    <scope>NUCLEOTIDE SEQUENCE [LARGE SCALE GENOMIC DNA]</scope>
    <source>
        <strain evidence="2 3">21A3096 case 1</strain>
    </source>
</reference>
<sequence length="146" mass="16419">MFEFAHFPDTKYLTAKKQLPLISIYASALYLQITRLSQRYDLSTVLTKSGGLSGISKRGFTKKDFMDRYTTGSKKLIWGNPYLLKEKKKGEGEIVSVLTKASGKLIINLNISKEQARDLEEKIENAGVSSFYLGKKGLAYVTDIRP</sequence>
<proteinExistence type="predicted"/>
<dbReference type="InterPro" id="IPR045374">
    <property type="entry name" value="Cas5fv_helical"/>
</dbReference>
<evidence type="ECO:0000259" key="1">
    <source>
        <dbReference type="Pfam" id="PF20158"/>
    </source>
</evidence>
<keyword evidence="3" id="KW-1185">Reference proteome</keyword>
<protein>
    <submittedName>
        <fullName evidence="2">Type I-Fv CRISPR-associated protein Cas5fv</fullName>
    </submittedName>
</protein>
<dbReference type="EMBL" id="JBBMLE010000079">
    <property type="protein sequence ID" value="MEK0253733.1"/>
    <property type="molecule type" value="Genomic_DNA"/>
</dbReference>
<organism evidence="2 3">
    <name type="scientific">Acinetobacter junii</name>
    <dbReference type="NCBI Taxonomy" id="40215"/>
    <lineage>
        <taxon>Bacteria</taxon>
        <taxon>Pseudomonadati</taxon>
        <taxon>Pseudomonadota</taxon>
        <taxon>Gammaproteobacteria</taxon>
        <taxon>Moraxellales</taxon>
        <taxon>Moraxellaceae</taxon>
        <taxon>Acinetobacter</taxon>
    </lineage>
</organism>
<dbReference type="Pfam" id="PF20158">
    <property type="entry name" value="Cas5fv_helical"/>
    <property type="match status" value="1"/>
</dbReference>
<dbReference type="RefSeq" id="WP_340475654.1">
    <property type="nucleotide sequence ID" value="NZ_JBBMLE010000079.1"/>
</dbReference>
<name>A0ABU8ZJF8_ACIJU</name>
<accession>A0ABU8ZJF8</accession>
<evidence type="ECO:0000313" key="3">
    <source>
        <dbReference type="Proteomes" id="UP001498501"/>
    </source>
</evidence>
<comment type="caution">
    <text evidence="2">The sequence shown here is derived from an EMBL/GenBank/DDBJ whole genome shotgun (WGS) entry which is preliminary data.</text>
</comment>
<evidence type="ECO:0000313" key="2">
    <source>
        <dbReference type="EMBL" id="MEK0253733.1"/>
    </source>
</evidence>
<dbReference type="Proteomes" id="UP001498501">
    <property type="component" value="Unassembled WGS sequence"/>
</dbReference>
<feature type="domain" description="Cas5fv helical" evidence="1">
    <location>
        <begin position="6"/>
        <end position="76"/>
    </location>
</feature>
<gene>
    <name evidence="2" type="primary">cas5fv</name>
    <name evidence="2" type="ORF">WM018_14855</name>
</gene>